<dbReference type="Proteomes" id="UP000184339">
    <property type="component" value="Unassembled WGS sequence"/>
</dbReference>
<dbReference type="PROSITE" id="PS51257">
    <property type="entry name" value="PROKAR_LIPOPROTEIN"/>
    <property type="match status" value="1"/>
</dbReference>
<dbReference type="AlphaFoldDB" id="A0A1M7NUM7"/>
<reference evidence="3" key="1">
    <citation type="submission" date="2016-11" db="EMBL/GenBank/DDBJ databases">
        <authorList>
            <person name="Varghese N."/>
            <person name="Submissions S."/>
        </authorList>
    </citation>
    <scope>NUCLEOTIDE SEQUENCE [LARGE SCALE GENOMIC DNA]</scope>
    <source>
        <strain evidence="3">Sac-22</strain>
    </source>
</reference>
<keyword evidence="1" id="KW-0732">Signal</keyword>
<dbReference type="OrthoDB" id="8758408at2"/>
<dbReference type="EMBL" id="FRCX01000004">
    <property type="protein sequence ID" value="SHN07751.1"/>
    <property type="molecule type" value="Genomic_DNA"/>
</dbReference>
<evidence type="ECO:0000313" key="2">
    <source>
        <dbReference type="EMBL" id="SHN07751.1"/>
    </source>
</evidence>
<evidence type="ECO:0000313" key="3">
    <source>
        <dbReference type="Proteomes" id="UP000184339"/>
    </source>
</evidence>
<evidence type="ECO:0000256" key="1">
    <source>
        <dbReference type="SAM" id="SignalP"/>
    </source>
</evidence>
<feature type="chain" id="PRO_5012862017" evidence="1">
    <location>
        <begin position="22"/>
        <end position="256"/>
    </location>
</feature>
<accession>A0A1M7NUM7</accession>
<name>A0A1M7NUM7_9BURK</name>
<proteinExistence type="predicted"/>
<protein>
    <submittedName>
        <fullName evidence="2">Uncharacterized protein</fullName>
    </submittedName>
</protein>
<gene>
    <name evidence="2" type="ORF">SAMN05192549_104196</name>
</gene>
<sequence>MKLILASLGAVALCTSAACFAADSPATVAQQFVDALQHHRVNDAAAMFAPGVDAAATAQMLKRADDSVGGFSTMHAIPMLPDGKTIKLLVPARNNASLQKFVQFRYGATADDGQPVFYELNLADDSNAPQVLSFDLHFPAADANTSQRANKLVRAVLGLSAQPVSPHEEANMNNVVHLVVSDDSYIHLGDKKLRTREEVTAALRIVKEQNPDAIVSLEAGSSNQYEAIGQAIYGAHFAGFSGERFRMMIEGKPLVP</sequence>
<keyword evidence="3" id="KW-1185">Reference proteome</keyword>
<organism evidence="2 3">
    <name type="scientific">Duganella sacchari</name>
    <dbReference type="NCBI Taxonomy" id="551987"/>
    <lineage>
        <taxon>Bacteria</taxon>
        <taxon>Pseudomonadati</taxon>
        <taxon>Pseudomonadota</taxon>
        <taxon>Betaproteobacteria</taxon>
        <taxon>Burkholderiales</taxon>
        <taxon>Oxalobacteraceae</taxon>
        <taxon>Telluria group</taxon>
        <taxon>Duganella</taxon>
    </lineage>
</organism>
<feature type="signal peptide" evidence="1">
    <location>
        <begin position="1"/>
        <end position="21"/>
    </location>
</feature>
<dbReference type="STRING" id="551987.SAMN05192549_104196"/>
<dbReference type="RefSeq" id="WP_072784037.1">
    <property type="nucleotide sequence ID" value="NZ_FRCX01000004.1"/>
</dbReference>